<evidence type="ECO:0000313" key="1">
    <source>
        <dbReference type="EMBL" id="TSC92435.1"/>
    </source>
</evidence>
<name>A0A554LHV1_9BACT</name>
<gene>
    <name evidence="1" type="ORF">CEN91_447</name>
</gene>
<dbReference type="Pfam" id="PF08843">
    <property type="entry name" value="AbiEii"/>
    <property type="match status" value="2"/>
</dbReference>
<dbReference type="Proteomes" id="UP000315589">
    <property type="component" value="Unassembled WGS sequence"/>
</dbReference>
<comment type="caution">
    <text evidence="1">The sequence shown here is derived from an EMBL/GenBank/DDBJ whole genome shotgun (WGS) entry which is preliminary data.</text>
</comment>
<dbReference type="AlphaFoldDB" id="A0A554LHV1"/>
<proteinExistence type="predicted"/>
<evidence type="ECO:0008006" key="3">
    <source>
        <dbReference type="Google" id="ProtNLM"/>
    </source>
</evidence>
<protein>
    <recommendedName>
        <fullName evidence="3">Nucleotidyl transferase AbiEii toxin, Type IV TA system</fullName>
    </recommendedName>
</protein>
<dbReference type="EMBL" id="VMGI01000061">
    <property type="protein sequence ID" value="TSC92435.1"/>
    <property type="molecule type" value="Genomic_DNA"/>
</dbReference>
<sequence>MINFDFLPEKTRLLLEKLSHQPFIADFYLAGGTAVALFLDHRRSDDLDFFSEKEFDQALLIKGLKEVGNFEGLKNAENTIIGKLDNIKISFFTLPYALLEPAEKQKNIAVAQLTDLAAMKILAISDRGTKRDFIDLYWLCQKFKSLEELLLIFQKKFGEYDYNIYHIIKSLVYFGDADADAMPQMSVDLKWETVKKFFIGEKAKLAKKFLGI</sequence>
<dbReference type="InterPro" id="IPR014942">
    <property type="entry name" value="AbiEii"/>
</dbReference>
<reference evidence="1 2" key="1">
    <citation type="submission" date="2017-07" db="EMBL/GenBank/DDBJ databases">
        <title>Mechanisms for carbon and nitrogen cycling indicate functional differentiation within the Candidate Phyla Radiation.</title>
        <authorList>
            <person name="Danczak R.E."/>
            <person name="Johnston M.D."/>
            <person name="Kenah C."/>
            <person name="Slattery M."/>
            <person name="Wrighton K.C."/>
            <person name="Wilkins M.J."/>
        </authorList>
    </citation>
    <scope>NUCLEOTIDE SEQUENCE [LARGE SCALE GENOMIC DNA]</scope>
    <source>
        <strain evidence="1">Licking1014_85</strain>
    </source>
</reference>
<organism evidence="1 2">
    <name type="scientific">Candidatus Berkelbacteria bacterium Licking1014_85</name>
    <dbReference type="NCBI Taxonomy" id="2017148"/>
    <lineage>
        <taxon>Bacteria</taxon>
        <taxon>Candidatus Berkelbacteria</taxon>
    </lineage>
</organism>
<evidence type="ECO:0000313" key="2">
    <source>
        <dbReference type="Proteomes" id="UP000315589"/>
    </source>
</evidence>
<accession>A0A554LHV1</accession>